<evidence type="ECO:0000313" key="3">
    <source>
        <dbReference type="Proteomes" id="UP000264217"/>
    </source>
</evidence>
<sequence length="170" mass="18748">MKNKLRLAIVSLVIQFLYEVVMRRYPELFFTGDGFAAGGRMVLSVLSPLSTLGLLPFFIGLYKSKSFVAMMDEDEKSSTRNPKDDSWLKHLLIRIGVVFAIIAILFAASTLDSGMGSAFLVVYGIAYTLGIGSILLIIEAVVLFVRKSPYKASCNIFLIVIALTFLSSMM</sequence>
<reference evidence="2 3" key="1">
    <citation type="submission" date="2018-08" db="EMBL/GenBank/DDBJ databases">
        <title>Mucilaginibacter sp. MYSH2.</title>
        <authorList>
            <person name="Seo T."/>
        </authorList>
    </citation>
    <scope>NUCLEOTIDE SEQUENCE [LARGE SCALE GENOMIC DNA]</scope>
    <source>
        <strain evidence="2 3">MYSH2</strain>
    </source>
</reference>
<comment type="caution">
    <text evidence="2">The sequence shown here is derived from an EMBL/GenBank/DDBJ whole genome shotgun (WGS) entry which is preliminary data.</text>
</comment>
<feature type="transmembrane region" description="Helical" evidence="1">
    <location>
        <begin position="120"/>
        <end position="145"/>
    </location>
</feature>
<gene>
    <name evidence="2" type="ORF">D0C36_08080</name>
</gene>
<organism evidence="2 3">
    <name type="scientific">Mucilaginibacter conchicola</name>
    <dbReference type="NCBI Taxonomy" id="2303333"/>
    <lineage>
        <taxon>Bacteria</taxon>
        <taxon>Pseudomonadati</taxon>
        <taxon>Bacteroidota</taxon>
        <taxon>Sphingobacteriia</taxon>
        <taxon>Sphingobacteriales</taxon>
        <taxon>Sphingobacteriaceae</taxon>
        <taxon>Mucilaginibacter</taxon>
    </lineage>
</organism>
<feature type="transmembrane region" description="Helical" evidence="1">
    <location>
        <begin position="91"/>
        <end position="108"/>
    </location>
</feature>
<name>A0A372P0N9_9SPHI</name>
<keyword evidence="1" id="KW-0472">Membrane</keyword>
<feature type="transmembrane region" description="Helical" evidence="1">
    <location>
        <begin position="41"/>
        <end position="62"/>
    </location>
</feature>
<keyword evidence="1" id="KW-1133">Transmembrane helix</keyword>
<evidence type="ECO:0000313" key="2">
    <source>
        <dbReference type="EMBL" id="RFZ95469.1"/>
    </source>
</evidence>
<evidence type="ECO:0000256" key="1">
    <source>
        <dbReference type="SAM" id="Phobius"/>
    </source>
</evidence>
<feature type="transmembrane region" description="Helical" evidence="1">
    <location>
        <begin position="152"/>
        <end position="169"/>
    </location>
</feature>
<proteinExistence type="predicted"/>
<dbReference type="RefSeq" id="WP_117391032.1">
    <property type="nucleotide sequence ID" value="NZ_QWDC01000001.1"/>
</dbReference>
<dbReference type="EMBL" id="QWDC01000001">
    <property type="protein sequence ID" value="RFZ95469.1"/>
    <property type="molecule type" value="Genomic_DNA"/>
</dbReference>
<keyword evidence="3" id="KW-1185">Reference proteome</keyword>
<dbReference type="Proteomes" id="UP000264217">
    <property type="component" value="Unassembled WGS sequence"/>
</dbReference>
<accession>A0A372P0N9</accession>
<dbReference type="OrthoDB" id="9854744at2"/>
<protein>
    <submittedName>
        <fullName evidence="2">Uncharacterized protein</fullName>
    </submittedName>
</protein>
<dbReference type="AlphaFoldDB" id="A0A372P0N9"/>
<keyword evidence="1" id="KW-0812">Transmembrane</keyword>